<dbReference type="EMBL" id="HG964446">
    <property type="protein sequence ID" value="CDO89400.1"/>
    <property type="molecule type" value="Genomic_DNA"/>
</dbReference>
<dbReference type="SUPFAM" id="SSF53187">
    <property type="entry name" value="Zn-dependent exopeptidases"/>
    <property type="match status" value="1"/>
</dbReference>
<dbReference type="Proteomes" id="UP000028880">
    <property type="component" value="Unassembled WGS sequence"/>
</dbReference>
<reference evidence="3" key="2">
    <citation type="submission" date="2014-04" db="EMBL/GenBank/DDBJ databases">
        <authorList>
            <person name="Urmite Genomes U."/>
        </authorList>
    </citation>
    <scope>NUCLEOTIDE SEQUENCE</scope>
    <source>
        <strain evidence="3">DSM 44626</strain>
    </source>
</reference>
<evidence type="ECO:0000313" key="3">
    <source>
        <dbReference type="EMBL" id="CDO89400.1"/>
    </source>
</evidence>
<dbReference type="eggNOG" id="COG0860">
    <property type="taxonomic scope" value="Bacteria"/>
</dbReference>
<name>A0A024K007_9MYCO</name>
<dbReference type="GO" id="GO:0030288">
    <property type="term" value="C:outer membrane-bounded periplasmic space"/>
    <property type="evidence" value="ECO:0007669"/>
    <property type="project" value="TreeGrafter"/>
</dbReference>
<dbReference type="PROSITE" id="PS51318">
    <property type="entry name" value="TAT"/>
    <property type="match status" value="1"/>
</dbReference>
<feature type="domain" description="MurNAc-LAA" evidence="2">
    <location>
        <begin position="173"/>
        <end position="294"/>
    </location>
</feature>
<dbReference type="InterPro" id="IPR006311">
    <property type="entry name" value="TAT_signal"/>
</dbReference>
<dbReference type="InterPro" id="IPR019546">
    <property type="entry name" value="TAT_signal_bac_arc"/>
</dbReference>
<gene>
    <name evidence="3" type="ORF">BN973_03776</name>
</gene>
<dbReference type="CDD" id="cd02696">
    <property type="entry name" value="MurNAc-LAA"/>
    <property type="match status" value="1"/>
</dbReference>
<dbReference type="NCBIfam" id="TIGR01409">
    <property type="entry name" value="TAT_signal_seq"/>
    <property type="match status" value="1"/>
</dbReference>
<proteinExistence type="predicted"/>
<evidence type="ECO:0000259" key="2">
    <source>
        <dbReference type="SMART" id="SM00646"/>
    </source>
</evidence>
<dbReference type="Gene3D" id="3.40.630.40">
    <property type="entry name" value="Zn-dependent exopeptidases"/>
    <property type="match status" value="1"/>
</dbReference>
<keyword evidence="1" id="KW-0378">Hydrolase</keyword>
<organism evidence="3">
    <name type="scientific">Mycobacterium triplex</name>
    <dbReference type="NCBI Taxonomy" id="47839"/>
    <lineage>
        <taxon>Bacteria</taxon>
        <taxon>Bacillati</taxon>
        <taxon>Actinomycetota</taxon>
        <taxon>Actinomycetes</taxon>
        <taxon>Mycobacteriales</taxon>
        <taxon>Mycobacteriaceae</taxon>
        <taxon>Mycobacterium</taxon>
        <taxon>Mycobacterium simiae complex</taxon>
    </lineage>
</organism>
<dbReference type="HOGENOM" id="CLU_014322_12_1_11"/>
<dbReference type="NCBIfam" id="NF038140">
    <property type="entry name" value="amidase_Rv3717"/>
    <property type="match status" value="1"/>
</dbReference>
<dbReference type="GO" id="GO:0008745">
    <property type="term" value="F:N-acetylmuramoyl-L-alanine amidase activity"/>
    <property type="evidence" value="ECO:0007669"/>
    <property type="project" value="InterPro"/>
</dbReference>
<evidence type="ECO:0000256" key="1">
    <source>
        <dbReference type="ARBA" id="ARBA00022801"/>
    </source>
</evidence>
<accession>A0A024K007</accession>
<dbReference type="PANTHER" id="PTHR30404">
    <property type="entry name" value="N-ACETYLMURAMOYL-L-ALANINE AMIDASE"/>
    <property type="match status" value="1"/>
</dbReference>
<reference evidence="3" key="1">
    <citation type="journal article" date="2014" name="Genome Announc.">
        <title>Draft Genome Sequence of Mycobacterium triplex DSM 44626.</title>
        <authorList>
            <person name="Sassi M."/>
            <person name="Croce O."/>
            <person name="Robert C."/>
            <person name="Raoult D."/>
            <person name="Drancourt M."/>
        </authorList>
    </citation>
    <scope>NUCLEOTIDE SEQUENCE [LARGE SCALE GENOMIC DNA]</scope>
    <source>
        <strain evidence="3">DSM 44626</strain>
    </source>
</reference>
<dbReference type="STRING" id="47839.BN973_03776"/>
<dbReference type="AlphaFoldDB" id="A0A024K007"/>
<dbReference type="Pfam" id="PF01520">
    <property type="entry name" value="Amidase_3"/>
    <property type="match status" value="1"/>
</dbReference>
<dbReference type="InterPro" id="IPR050695">
    <property type="entry name" value="N-acetylmuramoyl_amidase_3"/>
</dbReference>
<dbReference type="PANTHER" id="PTHR30404:SF0">
    <property type="entry name" value="N-ACETYLMURAMOYL-L-ALANINE AMIDASE AMIC"/>
    <property type="match status" value="1"/>
</dbReference>
<dbReference type="GO" id="GO:0009253">
    <property type="term" value="P:peptidoglycan catabolic process"/>
    <property type="evidence" value="ECO:0007669"/>
    <property type="project" value="InterPro"/>
</dbReference>
<protein>
    <submittedName>
        <fullName evidence="3">N-acetylmuramoyl-L-alanine amidase</fullName>
    </submittedName>
</protein>
<dbReference type="InterPro" id="IPR002508">
    <property type="entry name" value="MurNAc-LAA_cat"/>
</dbReference>
<dbReference type="SMART" id="SM00646">
    <property type="entry name" value="Ami_3"/>
    <property type="match status" value="1"/>
</dbReference>
<sequence>MVLVGPPSPVDTEGLLADPDVVPYKSIGLNSRIPRDCYHRAVSDPPAHREFGRLKSVSRRQVLKLAGVTPALLGVTTLVSPCASAGVAGSSVFLDAGHNAVNDASINRQVPNGRDGTKPCQTSGAAADDGYPEHAFNWAVVGLIADSLRQMGVNTTLSRDNDSSVGPCVDERAARANALHPDAIVSIHADGGPASGSGFHVNYSSPPLNDVQAGPAVQLAHTMRDALAQAGFHPSTYLGSDGLYGRADLAGLNLAQYPAVLVELGNMKNAGDAALMESPDGRAKYAAAVTQGIVVFLNGR</sequence>